<dbReference type="EMBL" id="CAJNNW010030868">
    <property type="protein sequence ID" value="CAE8704832.1"/>
    <property type="molecule type" value="Genomic_DNA"/>
</dbReference>
<organism evidence="2 3">
    <name type="scientific">Polarella glacialis</name>
    <name type="common">Dinoflagellate</name>
    <dbReference type="NCBI Taxonomy" id="89957"/>
    <lineage>
        <taxon>Eukaryota</taxon>
        <taxon>Sar</taxon>
        <taxon>Alveolata</taxon>
        <taxon>Dinophyceae</taxon>
        <taxon>Suessiales</taxon>
        <taxon>Suessiaceae</taxon>
        <taxon>Polarella</taxon>
    </lineage>
</organism>
<protein>
    <submittedName>
        <fullName evidence="2">Uncharacterized protein</fullName>
    </submittedName>
</protein>
<evidence type="ECO:0000256" key="1">
    <source>
        <dbReference type="SAM" id="MobiDB-lite"/>
    </source>
</evidence>
<sequence>MAKGASHSVSNRMAFKNLLELKRNSAQESEEEFLYSASTARVLPVIEGGMRSCMCVGPNSMKRNYGSQSGAAIAPPSPEGGFPSSPEAPHAAGGRGSTSHVLSELNDSMRVAATQVPKDEASKALFQRSRRRLTAITPLKIQEHVELLENLSKRVVAKDMAVEGLTCLREALGPLQDKASMQFKYTQRVL</sequence>
<proteinExistence type="predicted"/>
<evidence type="ECO:0000313" key="3">
    <source>
        <dbReference type="Proteomes" id="UP000626109"/>
    </source>
</evidence>
<feature type="region of interest" description="Disordered" evidence="1">
    <location>
        <begin position="65"/>
        <end position="100"/>
    </location>
</feature>
<dbReference type="Proteomes" id="UP000626109">
    <property type="component" value="Unassembled WGS sequence"/>
</dbReference>
<gene>
    <name evidence="2" type="ORF">PGLA2088_LOCUS33385</name>
</gene>
<evidence type="ECO:0000313" key="2">
    <source>
        <dbReference type="EMBL" id="CAE8704832.1"/>
    </source>
</evidence>
<reference evidence="2" key="1">
    <citation type="submission" date="2021-02" db="EMBL/GenBank/DDBJ databases">
        <authorList>
            <person name="Dougan E. K."/>
            <person name="Rhodes N."/>
            <person name="Thang M."/>
            <person name="Chan C."/>
        </authorList>
    </citation>
    <scope>NUCLEOTIDE SEQUENCE</scope>
</reference>
<comment type="caution">
    <text evidence="2">The sequence shown here is derived from an EMBL/GenBank/DDBJ whole genome shotgun (WGS) entry which is preliminary data.</text>
</comment>
<name>A0A813KLZ9_POLGL</name>
<feature type="compositionally biased region" description="Low complexity" evidence="1">
    <location>
        <begin position="79"/>
        <end position="89"/>
    </location>
</feature>
<accession>A0A813KLZ9</accession>
<dbReference type="AlphaFoldDB" id="A0A813KLZ9"/>